<dbReference type="PROSITE" id="PS50835">
    <property type="entry name" value="IG_LIKE"/>
    <property type="match status" value="1"/>
</dbReference>
<dbReference type="OMA" id="HEDSATY"/>
<evidence type="ECO:0000313" key="7">
    <source>
        <dbReference type="Ensembl" id="ENSAPLP00000029181.1"/>
    </source>
</evidence>
<reference evidence="7" key="2">
    <citation type="submission" date="2025-08" db="UniProtKB">
        <authorList>
            <consortium name="Ensembl"/>
        </authorList>
    </citation>
    <scope>IDENTIFICATION</scope>
</reference>
<dbReference type="PANTHER" id="PTHR19367:SF45">
    <property type="entry name" value="IG-LIKE DOMAIN-CONTAINING PROTEIN"/>
    <property type="match status" value="1"/>
</dbReference>
<dbReference type="Ensembl" id="ENSAPLT00000044682.1">
    <property type="protein sequence ID" value="ENSAPLP00000029181.1"/>
    <property type="gene ID" value="ENSAPLG00000020347.1"/>
</dbReference>
<dbReference type="GeneTree" id="ENSGT01030000235023"/>
<evidence type="ECO:0000256" key="5">
    <source>
        <dbReference type="ARBA" id="ARBA00043266"/>
    </source>
</evidence>
<dbReference type="Pfam" id="PF07686">
    <property type="entry name" value="V-set"/>
    <property type="match status" value="1"/>
</dbReference>
<dbReference type="InterPro" id="IPR036179">
    <property type="entry name" value="Ig-like_dom_sf"/>
</dbReference>
<feature type="domain" description="Ig-like" evidence="6">
    <location>
        <begin position="47"/>
        <end position="153"/>
    </location>
</feature>
<dbReference type="GO" id="GO:0002250">
    <property type="term" value="P:adaptive immune response"/>
    <property type="evidence" value="ECO:0007669"/>
    <property type="project" value="UniProtKB-KW"/>
</dbReference>
<dbReference type="AlphaFoldDB" id="A0A493TTI8"/>
<dbReference type="InterPro" id="IPR051287">
    <property type="entry name" value="TCR_variable_region"/>
</dbReference>
<keyword evidence="5" id="KW-1279">T cell receptor</keyword>
<dbReference type="InterPro" id="IPR007110">
    <property type="entry name" value="Ig-like_dom"/>
</dbReference>
<reference evidence="7" key="3">
    <citation type="submission" date="2025-09" db="UniProtKB">
        <authorList>
            <consortium name="Ensembl"/>
        </authorList>
    </citation>
    <scope>IDENTIFICATION</scope>
</reference>
<keyword evidence="1" id="KW-0732">Signal</keyword>
<sequence length="158" mass="17487">MEQLVLVPSGLVASHTPLETGSSCKCYVIPPDSTRPELLTAELLFLPETTGQVSVTQEEGQVSVKQGNTFQTNCTYETSSFYGLLWYEQKKGQAPQLISYQAGAGTKQRDRFTMELNTEEKSSVLRLKEVKLSDSALYLCAVSDTLLHRAALAVQQHR</sequence>
<organism evidence="7 8">
    <name type="scientific">Anas platyrhynchos platyrhynchos</name>
    <name type="common">Northern mallard</name>
    <dbReference type="NCBI Taxonomy" id="8840"/>
    <lineage>
        <taxon>Eukaryota</taxon>
        <taxon>Metazoa</taxon>
        <taxon>Chordata</taxon>
        <taxon>Craniata</taxon>
        <taxon>Vertebrata</taxon>
        <taxon>Euteleostomi</taxon>
        <taxon>Archelosauria</taxon>
        <taxon>Archosauria</taxon>
        <taxon>Dinosauria</taxon>
        <taxon>Saurischia</taxon>
        <taxon>Theropoda</taxon>
        <taxon>Coelurosauria</taxon>
        <taxon>Aves</taxon>
        <taxon>Neognathae</taxon>
        <taxon>Galloanserae</taxon>
        <taxon>Anseriformes</taxon>
        <taxon>Anatidae</taxon>
        <taxon>Anatinae</taxon>
        <taxon>Anas</taxon>
    </lineage>
</organism>
<evidence type="ECO:0000313" key="8">
    <source>
        <dbReference type="Proteomes" id="UP000016666"/>
    </source>
</evidence>
<protein>
    <recommendedName>
        <fullName evidence="6">Ig-like domain-containing protein</fullName>
    </recommendedName>
</protein>
<keyword evidence="3" id="KW-0675">Receptor</keyword>
<dbReference type="SUPFAM" id="SSF48726">
    <property type="entry name" value="Immunoglobulin"/>
    <property type="match status" value="1"/>
</dbReference>
<dbReference type="GO" id="GO:0042101">
    <property type="term" value="C:T cell receptor complex"/>
    <property type="evidence" value="ECO:0007669"/>
    <property type="project" value="UniProtKB-KW"/>
</dbReference>
<dbReference type="SMART" id="SM00406">
    <property type="entry name" value="IGv"/>
    <property type="match status" value="1"/>
</dbReference>
<dbReference type="Gene3D" id="2.60.40.10">
    <property type="entry name" value="Immunoglobulins"/>
    <property type="match status" value="1"/>
</dbReference>
<keyword evidence="8" id="KW-1185">Reference proteome</keyword>
<evidence type="ECO:0000256" key="2">
    <source>
        <dbReference type="ARBA" id="ARBA00023130"/>
    </source>
</evidence>
<accession>A0A493TTI8</accession>
<dbReference type="InterPro" id="IPR013783">
    <property type="entry name" value="Ig-like_fold"/>
</dbReference>
<evidence type="ECO:0000259" key="6">
    <source>
        <dbReference type="PROSITE" id="PS50835"/>
    </source>
</evidence>
<dbReference type="Proteomes" id="UP000016666">
    <property type="component" value="Unassembled WGS sequence"/>
</dbReference>
<evidence type="ECO:0000256" key="3">
    <source>
        <dbReference type="ARBA" id="ARBA00023170"/>
    </source>
</evidence>
<dbReference type="STRING" id="8840.ENSAPLP00000029181"/>
<keyword evidence="4" id="KW-0393">Immunoglobulin domain</keyword>
<name>A0A493TTI8_ANAPP</name>
<reference evidence="8" key="1">
    <citation type="submission" date="2017-10" db="EMBL/GenBank/DDBJ databases">
        <title>A new Pekin duck reference genome.</title>
        <authorList>
            <person name="Hou Z.-C."/>
            <person name="Zhou Z.-K."/>
            <person name="Zhu F."/>
            <person name="Hou S.-S."/>
        </authorList>
    </citation>
    <scope>NUCLEOTIDE SEQUENCE [LARGE SCALE GENOMIC DNA]</scope>
</reference>
<dbReference type="PANTHER" id="PTHR19367">
    <property type="entry name" value="T-CELL RECEPTOR ALPHA CHAIN V REGION"/>
    <property type="match status" value="1"/>
</dbReference>
<proteinExistence type="predicted"/>
<evidence type="ECO:0000256" key="4">
    <source>
        <dbReference type="ARBA" id="ARBA00023319"/>
    </source>
</evidence>
<evidence type="ECO:0000256" key="1">
    <source>
        <dbReference type="ARBA" id="ARBA00022729"/>
    </source>
</evidence>
<dbReference type="InterPro" id="IPR013106">
    <property type="entry name" value="Ig_V-set"/>
</dbReference>
<keyword evidence="5" id="KW-0391">Immunity</keyword>
<keyword evidence="2" id="KW-1064">Adaptive immunity</keyword>